<keyword evidence="1" id="KW-0732">Signal</keyword>
<proteinExistence type="predicted"/>
<evidence type="ECO:0000313" key="2">
    <source>
        <dbReference type="EMBL" id="KAG5162875.1"/>
    </source>
</evidence>
<sequence length="129" mass="13409">MQIFARLNLLAVLGAILAANYALASPLPNDGLQVMARSDAVEATVYTVDAADLDALMNDPDFSISDFVSKVKSAANTVKSAANTVKEGIKTAATVAKPIVDTAAQIAQFTPLAPEAAIITKVVEYVSLT</sequence>
<gene>
    <name evidence="2" type="ORF">JR316_012263</name>
</gene>
<reference evidence="2" key="1">
    <citation type="submission" date="2021-02" db="EMBL/GenBank/DDBJ databases">
        <title>Psilocybe cubensis genome.</title>
        <authorList>
            <person name="Mckernan K.J."/>
            <person name="Crawford S."/>
            <person name="Trippe A."/>
            <person name="Kane L.T."/>
            <person name="Mclaughlin S."/>
        </authorList>
    </citation>
    <scope>NUCLEOTIDE SEQUENCE [LARGE SCALE GENOMIC DNA]</scope>
    <source>
        <strain evidence="2">MGC-MH-2018</strain>
    </source>
</reference>
<evidence type="ECO:0000256" key="1">
    <source>
        <dbReference type="SAM" id="SignalP"/>
    </source>
</evidence>
<name>A0A8H8CFC5_PSICU</name>
<protein>
    <submittedName>
        <fullName evidence="2">Uncharacterized protein</fullName>
    </submittedName>
</protein>
<organism evidence="2">
    <name type="scientific">Psilocybe cubensis</name>
    <name type="common">Psychedelic mushroom</name>
    <name type="synonym">Stropharia cubensis</name>
    <dbReference type="NCBI Taxonomy" id="181762"/>
    <lineage>
        <taxon>Eukaryota</taxon>
        <taxon>Fungi</taxon>
        <taxon>Dikarya</taxon>
        <taxon>Basidiomycota</taxon>
        <taxon>Agaricomycotina</taxon>
        <taxon>Agaricomycetes</taxon>
        <taxon>Agaricomycetidae</taxon>
        <taxon>Agaricales</taxon>
        <taxon>Agaricineae</taxon>
        <taxon>Strophariaceae</taxon>
        <taxon>Psilocybe</taxon>
    </lineage>
</organism>
<dbReference type="EMBL" id="JAFIQS010000017">
    <property type="protein sequence ID" value="KAG5162875.1"/>
    <property type="molecule type" value="Genomic_DNA"/>
</dbReference>
<comment type="caution">
    <text evidence="2">The sequence shown here is derived from an EMBL/GenBank/DDBJ whole genome shotgun (WGS) entry which is preliminary data.</text>
</comment>
<accession>A0A8H8CFC5</accession>
<feature type="chain" id="PRO_5034093668" evidence="1">
    <location>
        <begin position="25"/>
        <end position="129"/>
    </location>
</feature>
<dbReference type="OrthoDB" id="10481692at2759"/>
<dbReference type="AlphaFoldDB" id="A0A8H8CFC5"/>
<feature type="signal peptide" evidence="1">
    <location>
        <begin position="1"/>
        <end position="24"/>
    </location>
</feature>